<reference evidence="4" key="1">
    <citation type="journal article" date="2019" name="Int. J. Syst. Evol. Microbiol.">
        <title>The Global Catalogue of Microorganisms (GCM) 10K type strain sequencing project: providing services to taxonomists for standard genome sequencing and annotation.</title>
        <authorList>
            <consortium name="The Broad Institute Genomics Platform"/>
            <consortium name="The Broad Institute Genome Sequencing Center for Infectious Disease"/>
            <person name="Wu L."/>
            <person name="Ma J."/>
        </authorList>
    </citation>
    <scope>NUCLEOTIDE SEQUENCE [LARGE SCALE GENOMIC DNA]</scope>
    <source>
        <strain evidence="4">CGMCC 4.1469</strain>
    </source>
</reference>
<feature type="compositionally biased region" description="Low complexity" evidence="2">
    <location>
        <begin position="78"/>
        <end position="111"/>
    </location>
</feature>
<accession>A0ABW1F0N8</accession>
<evidence type="ECO:0000256" key="2">
    <source>
        <dbReference type="SAM" id="MobiDB-lite"/>
    </source>
</evidence>
<dbReference type="EMBL" id="JBHSOD010000026">
    <property type="protein sequence ID" value="MFC5887413.1"/>
    <property type="molecule type" value="Genomic_DNA"/>
</dbReference>
<name>A0ABW1F0N8_9ACTN</name>
<feature type="coiled-coil region" evidence="1">
    <location>
        <begin position="17"/>
        <end position="44"/>
    </location>
</feature>
<feature type="region of interest" description="Disordered" evidence="2">
    <location>
        <begin position="62"/>
        <end position="201"/>
    </location>
</feature>
<evidence type="ECO:0000313" key="4">
    <source>
        <dbReference type="Proteomes" id="UP001596067"/>
    </source>
</evidence>
<proteinExistence type="predicted"/>
<feature type="region of interest" description="Disordered" evidence="2">
    <location>
        <begin position="247"/>
        <end position="269"/>
    </location>
</feature>
<feature type="compositionally biased region" description="Low complexity" evidence="2">
    <location>
        <begin position="119"/>
        <end position="155"/>
    </location>
</feature>
<organism evidence="3 4">
    <name type="scientific">Kitasatospora aburaviensis</name>
    <dbReference type="NCBI Taxonomy" id="67265"/>
    <lineage>
        <taxon>Bacteria</taxon>
        <taxon>Bacillati</taxon>
        <taxon>Actinomycetota</taxon>
        <taxon>Actinomycetes</taxon>
        <taxon>Kitasatosporales</taxon>
        <taxon>Streptomycetaceae</taxon>
        <taxon>Kitasatospora</taxon>
    </lineage>
</organism>
<evidence type="ECO:0008006" key="5">
    <source>
        <dbReference type="Google" id="ProtNLM"/>
    </source>
</evidence>
<dbReference type="RefSeq" id="WP_345328648.1">
    <property type="nucleotide sequence ID" value="NZ_BAAAVH010000056.1"/>
</dbReference>
<sequence length="269" mass="27112">MGNGSIFGTDSGVGSTIALLEAQLPAVRERRSRAEAELAAVTAEEEAITKALDGLRLLSGTPLDPGVPSTEVTAAPSEAVPDAGTAAAEPAEPIEEQAVPSPEEPAAAAPGARKRTAARKAPAQRVATAKKTAPAAVRGTRVPASGAKKAAGKAAADTEPKAAAKRVPAARKAAAQRDAASGKPPVDASAPQTGRRRRVADANDVLELLSQAGGPLRAREVAERLGLDAVEGNVNAIRSTLERLAKDSRAQRTGRGLYTAAAGRPGAGS</sequence>
<dbReference type="Proteomes" id="UP001596067">
    <property type="component" value="Unassembled WGS sequence"/>
</dbReference>
<gene>
    <name evidence="3" type="ORF">ACFP0N_20800</name>
</gene>
<keyword evidence="4" id="KW-1185">Reference proteome</keyword>
<evidence type="ECO:0000313" key="3">
    <source>
        <dbReference type="EMBL" id="MFC5887413.1"/>
    </source>
</evidence>
<keyword evidence="1" id="KW-0175">Coiled coil</keyword>
<protein>
    <recommendedName>
        <fullName evidence="5">Prephenate dehydrogenase</fullName>
    </recommendedName>
</protein>
<feature type="compositionally biased region" description="Low complexity" evidence="2">
    <location>
        <begin position="165"/>
        <end position="179"/>
    </location>
</feature>
<evidence type="ECO:0000256" key="1">
    <source>
        <dbReference type="SAM" id="Coils"/>
    </source>
</evidence>
<comment type="caution">
    <text evidence="3">The sequence shown here is derived from an EMBL/GenBank/DDBJ whole genome shotgun (WGS) entry which is preliminary data.</text>
</comment>